<organism evidence="1 2">
    <name type="scientific">Pseudochelatococcus lubricantis</name>
    <dbReference type="NCBI Taxonomy" id="1538102"/>
    <lineage>
        <taxon>Bacteria</taxon>
        <taxon>Pseudomonadati</taxon>
        <taxon>Pseudomonadota</taxon>
        <taxon>Alphaproteobacteria</taxon>
        <taxon>Hyphomicrobiales</taxon>
        <taxon>Chelatococcaceae</taxon>
        <taxon>Pseudochelatococcus</taxon>
    </lineage>
</organism>
<dbReference type="EMBL" id="JAASQI010000004">
    <property type="protein sequence ID" value="NIJ58249.1"/>
    <property type="molecule type" value="Genomic_DNA"/>
</dbReference>
<evidence type="ECO:0000313" key="1">
    <source>
        <dbReference type="EMBL" id="NIJ58249.1"/>
    </source>
</evidence>
<gene>
    <name evidence="1" type="ORF">FHS82_002091</name>
</gene>
<accession>A0ABX0UZ73</accession>
<reference evidence="1 2" key="1">
    <citation type="submission" date="2020-03" db="EMBL/GenBank/DDBJ databases">
        <title>Genomic Encyclopedia of Type Strains, Phase IV (KMG-IV): sequencing the most valuable type-strain genomes for metagenomic binning, comparative biology and taxonomic classification.</title>
        <authorList>
            <person name="Goeker M."/>
        </authorList>
    </citation>
    <scope>NUCLEOTIDE SEQUENCE [LARGE SCALE GENOMIC DNA]</scope>
    <source>
        <strain evidence="1 2">DSM 103870</strain>
    </source>
</reference>
<name>A0ABX0UZ73_9HYPH</name>
<dbReference type="RefSeq" id="WP_166952050.1">
    <property type="nucleotide sequence ID" value="NZ_JAASQI010000004.1"/>
</dbReference>
<comment type="caution">
    <text evidence="1">The sequence shown here is derived from an EMBL/GenBank/DDBJ whole genome shotgun (WGS) entry which is preliminary data.</text>
</comment>
<evidence type="ECO:0000313" key="2">
    <source>
        <dbReference type="Proteomes" id="UP001429580"/>
    </source>
</evidence>
<keyword evidence="2" id="KW-1185">Reference proteome</keyword>
<dbReference type="Proteomes" id="UP001429580">
    <property type="component" value="Unassembled WGS sequence"/>
</dbReference>
<proteinExistence type="predicted"/>
<protein>
    <submittedName>
        <fullName evidence="1">Uncharacterized protein</fullName>
    </submittedName>
</protein>
<sequence length="66" mass="7328">MSETTRTKTFRAQGDTGVVYTVVETHTGSEAGETQVTYALSDGRAVEKIGAEQFEIIETRELMTWI</sequence>